<evidence type="ECO:0000259" key="1">
    <source>
        <dbReference type="PROSITE" id="PS51743"/>
    </source>
</evidence>
<accession>A0A9P6WYS8</accession>
<dbReference type="GO" id="GO:0008174">
    <property type="term" value="F:mRNA methyltransferase activity"/>
    <property type="evidence" value="ECO:0007669"/>
    <property type="project" value="InterPro"/>
</dbReference>
<protein>
    <recommendedName>
        <fullName evidence="1">Alphavirus-like MT domain-containing protein</fullName>
    </recommendedName>
</protein>
<proteinExistence type="predicted"/>
<evidence type="ECO:0000313" key="4">
    <source>
        <dbReference type="Proteomes" id="UP000716291"/>
    </source>
</evidence>
<dbReference type="InterPro" id="IPR002588">
    <property type="entry name" value="Alphavirus-like_MT_dom"/>
</dbReference>
<evidence type="ECO:0000313" key="2">
    <source>
        <dbReference type="EMBL" id="KAG1301307.1"/>
    </source>
</evidence>
<reference evidence="2" key="1">
    <citation type="journal article" date="2020" name="Microb. Genom.">
        <title>Genetic diversity of clinical and environmental Mucorales isolates obtained from an investigation of mucormycosis cases among solid organ transplant recipients.</title>
        <authorList>
            <person name="Nguyen M.H."/>
            <person name="Kaul D."/>
            <person name="Muto C."/>
            <person name="Cheng S.J."/>
            <person name="Richter R.A."/>
            <person name="Bruno V.M."/>
            <person name="Liu G."/>
            <person name="Beyhan S."/>
            <person name="Sundermann A.J."/>
            <person name="Mounaud S."/>
            <person name="Pasculle A.W."/>
            <person name="Nierman W.C."/>
            <person name="Driscoll E."/>
            <person name="Cumbie R."/>
            <person name="Clancy C.J."/>
            <person name="Dupont C.L."/>
        </authorList>
    </citation>
    <scope>NUCLEOTIDE SEQUENCE</scope>
    <source>
        <strain evidence="2">GL11</strain>
        <strain evidence="3">GL16</strain>
    </source>
</reference>
<feature type="domain" description="Alphavirus-like MT" evidence="1">
    <location>
        <begin position="13"/>
        <end position="197"/>
    </location>
</feature>
<keyword evidence="4" id="KW-1185">Reference proteome</keyword>
<sequence>MFDDYAISDKNTEASSNEMFDTMLYAMMQHARNFTYSQWRSCVEIAAELDVLRMKAKEGSNSHIHCCYDTTDVRHLQIYSKRVVSGLASERAKLDLDSSTCTTPLHCTFKAETVIFNHLLVDYSLTDVAEVVNRHGATTAVGVIMFTPEMIRKDSGVFPSLHATFEVDRKKDKLTIRFLHDRIKSRVFTYSKYMSLVTCTVAPLNNEGLYLERMESSRGWFFMYKAQLISDVNMASLSVPKHRVWLNISEKVYLLRMIKPKYFGFDTSKISNHEWVEMFIDKKFYDGVYLHALDMDSGKFKLSAIREYVIGKASRHIVNIKDVTVVYDYSIETQENLSLFVFMNAYIERHNTSKVVTELLRRTNTRRVLGRTGVKSLMMKLMWENLYQSYHKHIDALFARGETSKMFDNIFDPLNIRGLITYFSKLSSEVVKANSIQFEKVDPEMFVEYEQFVEKMSLCLLESLRQWVTPLSELFFTGTSIRKPKEGKTLKREVPDFCSQGDMRSHKSLAGALDMTIMKAKAKKEGKTVGSHDIFDDNGDSIQVCDMCYKAFKKEITACYNVPCGCICGASGYEKVIQMQMKSSVEEETFVSSDIDVSALPDDLKATVGIYFDDDEVVMFW</sequence>
<gene>
    <name evidence="3" type="ORF">G6F51_012050</name>
    <name evidence="2" type="ORF">G6F64_011923</name>
</gene>
<evidence type="ECO:0000313" key="3">
    <source>
        <dbReference type="EMBL" id="KAG1534516.1"/>
    </source>
</evidence>
<dbReference type="EMBL" id="JAANQT010003202">
    <property type="protein sequence ID" value="KAG1301307.1"/>
    <property type="molecule type" value="Genomic_DNA"/>
</dbReference>
<dbReference type="GO" id="GO:0006396">
    <property type="term" value="P:RNA processing"/>
    <property type="evidence" value="ECO:0007669"/>
    <property type="project" value="InterPro"/>
</dbReference>
<dbReference type="PROSITE" id="PS51743">
    <property type="entry name" value="ALPHAVIRUS_MT"/>
    <property type="match status" value="1"/>
</dbReference>
<dbReference type="Proteomes" id="UP000717996">
    <property type="component" value="Unassembled WGS sequence"/>
</dbReference>
<dbReference type="Pfam" id="PF01660">
    <property type="entry name" value="Vmethyltransf"/>
    <property type="match status" value="1"/>
</dbReference>
<name>A0A9P6WYS8_RHIOR</name>
<comment type="caution">
    <text evidence="2">The sequence shown here is derived from an EMBL/GenBank/DDBJ whole genome shotgun (WGS) entry which is preliminary data.</text>
</comment>
<dbReference type="Proteomes" id="UP000716291">
    <property type="component" value="Unassembled WGS sequence"/>
</dbReference>
<dbReference type="EMBL" id="JAANIT010003236">
    <property type="protein sequence ID" value="KAG1534516.1"/>
    <property type="molecule type" value="Genomic_DNA"/>
</dbReference>
<organism evidence="2 4">
    <name type="scientific">Rhizopus oryzae</name>
    <name type="common">Mucormycosis agent</name>
    <name type="synonym">Rhizopus arrhizus var. delemar</name>
    <dbReference type="NCBI Taxonomy" id="64495"/>
    <lineage>
        <taxon>Eukaryota</taxon>
        <taxon>Fungi</taxon>
        <taxon>Fungi incertae sedis</taxon>
        <taxon>Mucoromycota</taxon>
        <taxon>Mucoromycotina</taxon>
        <taxon>Mucoromycetes</taxon>
        <taxon>Mucorales</taxon>
        <taxon>Mucorineae</taxon>
        <taxon>Rhizopodaceae</taxon>
        <taxon>Rhizopus</taxon>
    </lineage>
</organism>
<dbReference type="AlphaFoldDB" id="A0A9P6WYS8"/>
<dbReference type="GO" id="GO:0003723">
    <property type="term" value="F:RNA binding"/>
    <property type="evidence" value="ECO:0007669"/>
    <property type="project" value="InterPro"/>
</dbReference>
<dbReference type="GO" id="GO:0016556">
    <property type="term" value="P:mRNA modification"/>
    <property type="evidence" value="ECO:0007669"/>
    <property type="project" value="InterPro"/>
</dbReference>
<dbReference type="OrthoDB" id="10270300at2759"/>